<dbReference type="EMBL" id="JBJHQE010000016">
    <property type="protein sequence ID" value="MFK9081288.1"/>
    <property type="molecule type" value="Genomic_DNA"/>
</dbReference>
<name>A0ACC7MU86_9PSED</name>
<comment type="caution">
    <text evidence="1">The sequence shown here is derived from an EMBL/GenBank/DDBJ whole genome shotgun (WGS) entry which is preliminary data.</text>
</comment>
<gene>
    <name evidence="1" type="ORF">ACJEBM_11455</name>
</gene>
<reference evidence="1" key="1">
    <citation type="submission" date="2024-11" db="EMBL/GenBank/DDBJ databases">
        <authorList>
            <person name="Lucas J.A."/>
        </authorList>
    </citation>
    <scope>NUCLEOTIDE SEQUENCE</scope>
    <source>
        <strain evidence="1">Z 8.8</strain>
    </source>
</reference>
<accession>A0ACC7MU86</accession>
<keyword evidence="2" id="KW-1185">Reference proteome</keyword>
<dbReference type="Proteomes" id="UP001622950">
    <property type="component" value="Unassembled WGS sequence"/>
</dbReference>
<organism evidence="1 2">
    <name type="scientific">Pseudomonas neuropathica</name>
    <dbReference type="NCBI Taxonomy" id="2730425"/>
    <lineage>
        <taxon>Bacteria</taxon>
        <taxon>Pseudomonadati</taxon>
        <taxon>Pseudomonadota</taxon>
        <taxon>Gammaproteobacteria</taxon>
        <taxon>Pseudomonadales</taxon>
        <taxon>Pseudomonadaceae</taxon>
        <taxon>Pseudomonas</taxon>
    </lineage>
</organism>
<evidence type="ECO:0000313" key="2">
    <source>
        <dbReference type="Proteomes" id="UP001622950"/>
    </source>
</evidence>
<proteinExistence type="predicted"/>
<sequence>MAGYYFYNNGIDSGDHSSLYAFTSGLNAHHNFFDHPTESSGLLAPCVAIESFGSGNQLCNNYVRNYVQFCWIGAGEDVDQHGPIVVSGNYGSVSHFGIALSSIPPQDNGLIDVLINDNNLRVTAVVITNPHLSATKCGLYWA</sequence>
<evidence type="ECO:0000313" key="1">
    <source>
        <dbReference type="EMBL" id="MFK9081288.1"/>
    </source>
</evidence>
<protein>
    <submittedName>
        <fullName evidence="1">Uncharacterized protein</fullName>
    </submittedName>
</protein>